<evidence type="ECO:0000256" key="1">
    <source>
        <dbReference type="SAM" id="MobiDB-lite"/>
    </source>
</evidence>
<dbReference type="RefSeq" id="XP_007418425.1">
    <property type="nucleotide sequence ID" value="XM_007418363.1"/>
</dbReference>
<reference evidence="3" key="1">
    <citation type="journal article" date="2011" name="Proc. Natl. Acad. Sci. U.S.A.">
        <title>Obligate biotrophy features unraveled by the genomic analysis of rust fungi.</title>
        <authorList>
            <person name="Duplessis S."/>
            <person name="Cuomo C.A."/>
            <person name="Lin Y.-C."/>
            <person name="Aerts A."/>
            <person name="Tisserant E."/>
            <person name="Veneault-Fourrey C."/>
            <person name="Joly D.L."/>
            <person name="Hacquard S."/>
            <person name="Amselem J."/>
            <person name="Cantarel B.L."/>
            <person name="Chiu R."/>
            <person name="Coutinho P.M."/>
            <person name="Feau N."/>
            <person name="Field M."/>
            <person name="Frey P."/>
            <person name="Gelhaye E."/>
            <person name="Goldberg J."/>
            <person name="Grabherr M.G."/>
            <person name="Kodira C.D."/>
            <person name="Kohler A."/>
            <person name="Kuees U."/>
            <person name="Lindquist E.A."/>
            <person name="Lucas S.M."/>
            <person name="Mago R."/>
            <person name="Mauceli E."/>
            <person name="Morin E."/>
            <person name="Murat C."/>
            <person name="Pangilinan J.L."/>
            <person name="Park R."/>
            <person name="Pearson M."/>
            <person name="Quesneville H."/>
            <person name="Rouhier N."/>
            <person name="Sakthikumar S."/>
            <person name="Salamov A.A."/>
            <person name="Schmutz J."/>
            <person name="Selles B."/>
            <person name="Shapiro H."/>
            <person name="Tanguay P."/>
            <person name="Tuskan G.A."/>
            <person name="Henrissat B."/>
            <person name="Van de Peer Y."/>
            <person name="Rouze P."/>
            <person name="Ellis J.G."/>
            <person name="Dodds P.N."/>
            <person name="Schein J.E."/>
            <person name="Zhong S."/>
            <person name="Hamelin R.C."/>
            <person name="Grigoriev I.V."/>
            <person name="Szabo L.J."/>
            <person name="Martin F."/>
        </authorList>
    </citation>
    <scope>NUCLEOTIDE SEQUENCE [LARGE SCALE GENOMIC DNA]</scope>
    <source>
        <strain evidence="3">98AG31 / pathotype 3-4-7</strain>
    </source>
</reference>
<sequence>MNGMLSEGLPVIAQCELTAQKRGSGRFLAEPKGRVGDAGKLIPYTYLPLGPPPNHRHVGCWTGLTALVLRVVGRTAQRNWALSRSTQNLPIGSKPRLPTAPCASGSEVTGRADMSHKPREKWVVDRDEQSFHLHIPPHNSSAYSHSGDLTLRSQSFLIPACHPGLRSPLLGSCSRPKGRVGDAGKLIPYTYLPLGPPPNHRHVGCWTGLTALVLRVVGRTAQRNWALSRSTQNLPIGSKPRLPTAPCVRDTLLDME</sequence>
<organism evidence="3">
    <name type="scientific">Melampsora larici-populina (strain 98AG31 / pathotype 3-4-7)</name>
    <name type="common">Poplar leaf rust fungus</name>
    <dbReference type="NCBI Taxonomy" id="747676"/>
    <lineage>
        <taxon>Eukaryota</taxon>
        <taxon>Fungi</taxon>
        <taxon>Dikarya</taxon>
        <taxon>Basidiomycota</taxon>
        <taxon>Pucciniomycotina</taxon>
        <taxon>Pucciniomycetes</taxon>
        <taxon>Pucciniales</taxon>
        <taxon>Melampsoraceae</taxon>
        <taxon>Melampsora</taxon>
    </lineage>
</organism>
<protein>
    <submittedName>
        <fullName evidence="2">Uncharacterized protein</fullName>
    </submittedName>
</protein>
<dbReference type="VEuPathDB" id="FungiDB:MELLADRAFT_96029"/>
<dbReference type="EMBL" id="GL883179">
    <property type="protein sequence ID" value="EGF98307.1"/>
    <property type="molecule type" value="Genomic_DNA"/>
</dbReference>
<evidence type="ECO:0000313" key="2">
    <source>
        <dbReference type="EMBL" id="EGF98307.1"/>
    </source>
</evidence>
<dbReference type="KEGG" id="mlr:MELLADRAFT_96029"/>
<dbReference type="AlphaFoldDB" id="F4SAN0"/>
<keyword evidence="3" id="KW-1185">Reference proteome</keyword>
<dbReference type="InParanoid" id="F4SAN0"/>
<accession>F4SAN0</accession>
<feature type="region of interest" description="Disordered" evidence="1">
    <location>
        <begin position="89"/>
        <end position="117"/>
    </location>
</feature>
<gene>
    <name evidence="2" type="ORF">MELLADRAFT_96029</name>
</gene>
<dbReference type="HOGENOM" id="CLU_1086185_0_0_1"/>
<dbReference type="Proteomes" id="UP000001072">
    <property type="component" value="Unassembled WGS sequence"/>
</dbReference>
<evidence type="ECO:0000313" key="3">
    <source>
        <dbReference type="Proteomes" id="UP000001072"/>
    </source>
</evidence>
<proteinExistence type="predicted"/>
<name>F4SAN0_MELLP</name>
<dbReference type="GeneID" id="18937446"/>